<proteinExistence type="predicted"/>
<keyword evidence="2" id="KW-1185">Reference proteome</keyword>
<gene>
    <name evidence="1" type="ORF">A6X21_04810</name>
</gene>
<dbReference type="Proteomes" id="UP000094828">
    <property type="component" value="Unassembled WGS sequence"/>
</dbReference>
<name>A0A1C3ENZ0_9PLAN</name>
<protein>
    <submittedName>
        <fullName evidence="1">Uncharacterized protein</fullName>
    </submittedName>
</protein>
<accession>A0A1C3ENZ0</accession>
<comment type="caution">
    <text evidence="1">The sequence shown here is derived from an EMBL/GenBank/DDBJ whole genome shotgun (WGS) entry which is preliminary data.</text>
</comment>
<dbReference type="EMBL" id="LYDR01000039">
    <property type="protein sequence ID" value="ODA34961.1"/>
    <property type="molecule type" value="Genomic_DNA"/>
</dbReference>
<evidence type="ECO:0000313" key="1">
    <source>
        <dbReference type="EMBL" id="ODA34961.1"/>
    </source>
</evidence>
<dbReference type="AlphaFoldDB" id="A0A1C3ENZ0"/>
<sequence length="211" mass="23754">MYVCDGSFYEVAAYIQGFAAAMTESPFGGENRFAFNEYVTLACGFPAKLAWPFVLKKATQTDEDAIAKLHTLLSAYIEAVDGNRVAQLLSTERMNGSIRDAEPQVICWRLFSRALHRGDQIEIEKHALQRDDIQILWSSSYPADVIPKMDEIAESYSIPVLFVSDDGMRSRVMAPDFGEIDLEMLDGSWKIDPSPIIRQRIYANTKTQEIA</sequence>
<evidence type="ECO:0000313" key="2">
    <source>
        <dbReference type="Proteomes" id="UP000094828"/>
    </source>
</evidence>
<reference evidence="1 2" key="1">
    <citation type="submission" date="2016-05" db="EMBL/GenBank/DDBJ databases">
        <title>Genomic and physiological characterization of Planctopirus sp. isolated from fresh water lake.</title>
        <authorList>
            <person name="Subhash Y."/>
            <person name="Ramana C."/>
        </authorList>
    </citation>
    <scope>NUCLEOTIDE SEQUENCE [LARGE SCALE GENOMIC DNA]</scope>
    <source>
        <strain evidence="1 2">JC280</strain>
    </source>
</reference>
<organism evidence="1 2">
    <name type="scientific">Planctopirus hydrillae</name>
    <dbReference type="NCBI Taxonomy" id="1841610"/>
    <lineage>
        <taxon>Bacteria</taxon>
        <taxon>Pseudomonadati</taxon>
        <taxon>Planctomycetota</taxon>
        <taxon>Planctomycetia</taxon>
        <taxon>Planctomycetales</taxon>
        <taxon>Planctomycetaceae</taxon>
        <taxon>Planctopirus</taxon>
    </lineage>
</organism>